<reference evidence="1" key="1">
    <citation type="journal article" date="2014" name="Front. Microbiol.">
        <title>High frequency of phylogenetically diverse reductive dehalogenase-homologous genes in deep subseafloor sedimentary metagenomes.</title>
        <authorList>
            <person name="Kawai M."/>
            <person name="Futagami T."/>
            <person name="Toyoda A."/>
            <person name="Takaki Y."/>
            <person name="Nishi S."/>
            <person name="Hori S."/>
            <person name="Arai W."/>
            <person name="Tsubouchi T."/>
            <person name="Morono Y."/>
            <person name="Uchiyama I."/>
            <person name="Ito T."/>
            <person name="Fujiyama A."/>
            <person name="Inagaki F."/>
            <person name="Takami H."/>
        </authorList>
    </citation>
    <scope>NUCLEOTIDE SEQUENCE</scope>
    <source>
        <strain evidence="1">Expedition CK06-06</strain>
    </source>
</reference>
<dbReference type="Gene3D" id="3.40.1360.10">
    <property type="match status" value="1"/>
</dbReference>
<gene>
    <name evidence="1" type="ORF">S06H3_60136</name>
</gene>
<dbReference type="SUPFAM" id="SSF56731">
    <property type="entry name" value="DNA primase core"/>
    <property type="match status" value="1"/>
</dbReference>
<evidence type="ECO:0000313" key="1">
    <source>
        <dbReference type="EMBL" id="GAI54875.1"/>
    </source>
</evidence>
<sequence length="191" mass="22298">WKWERLVEKMDDYNGRSEYNPEKHNVIEKIYRYCDEDGKLLYEKVRYKGKGFRIRRPDPNNPEEFIWNLKGVIRLPYLLPKWKDSEKVIICEGEKDADAMNALSFSATSTSFGAKSSWSKDLNPWFKNKIVYICYDVDDNGRTGTKIVAEALMNVAKSVSIITLPSDKEKYDISDYIDEVNGDKTAIERLF</sequence>
<dbReference type="EMBL" id="BARV01039185">
    <property type="protein sequence ID" value="GAI54875.1"/>
    <property type="molecule type" value="Genomic_DNA"/>
</dbReference>
<protein>
    <recommendedName>
        <fullName evidence="2">Toprim domain-containing protein</fullName>
    </recommendedName>
</protein>
<comment type="caution">
    <text evidence="1">The sequence shown here is derived from an EMBL/GenBank/DDBJ whole genome shotgun (WGS) entry which is preliminary data.</text>
</comment>
<organism evidence="1">
    <name type="scientific">marine sediment metagenome</name>
    <dbReference type="NCBI Taxonomy" id="412755"/>
    <lineage>
        <taxon>unclassified sequences</taxon>
        <taxon>metagenomes</taxon>
        <taxon>ecological metagenomes</taxon>
    </lineage>
</organism>
<feature type="non-terminal residue" evidence="1">
    <location>
        <position position="191"/>
    </location>
</feature>
<dbReference type="CDD" id="cd01029">
    <property type="entry name" value="TOPRIM_primases"/>
    <property type="match status" value="1"/>
</dbReference>
<dbReference type="AlphaFoldDB" id="X1QVE7"/>
<accession>X1QVE7</accession>
<proteinExistence type="predicted"/>
<dbReference type="InterPro" id="IPR034154">
    <property type="entry name" value="TOPRIM_DnaG/twinkle"/>
</dbReference>
<evidence type="ECO:0008006" key="2">
    <source>
        <dbReference type="Google" id="ProtNLM"/>
    </source>
</evidence>
<feature type="non-terminal residue" evidence="1">
    <location>
        <position position="1"/>
    </location>
</feature>
<name>X1QVE7_9ZZZZ</name>